<dbReference type="Proteomes" id="UP000054928">
    <property type="component" value="Unassembled WGS sequence"/>
</dbReference>
<dbReference type="EMBL" id="CCYD01002371">
    <property type="protein sequence ID" value="CEG46851.1"/>
    <property type="molecule type" value="Genomic_DNA"/>
</dbReference>
<protein>
    <submittedName>
        <fullName evidence="1">Uncharacterized protein</fullName>
    </submittedName>
</protein>
<dbReference type="AlphaFoldDB" id="A0A0N7L7E5"/>
<keyword evidence="2" id="KW-1185">Reference proteome</keyword>
<evidence type="ECO:0000313" key="2">
    <source>
        <dbReference type="Proteomes" id="UP000054928"/>
    </source>
</evidence>
<organism evidence="1 2">
    <name type="scientific">Plasmopara halstedii</name>
    <name type="common">Downy mildew of sunflower</name>
    <dbReference type="NCBI Taxonomy" id="4781"/>
    <lineage>
        <taxon>Eukaryota</taxon>
        <taxon>Sar</taxon>
        <taxon>Stramenopiles</taxon>
        <taxon>Oomycota</taxon>
        <taxon>Peronosporomycetes</taxon>
        <taxon>Peronosporales</taxon>
        <taxon>Peronosporaceae</taxon>
        <taxon>Plasmopara</taxon>
    </lineage>
</organism>
<evidence type="ECO:0000313" key="1">
    <source>
        <dbReference type="EMBL" id="CEG46851.1"/>
    </source>
</evidence>
<accession>A0A0N7L7E5</accession>
<proteinExistence type="predicted"/>
<name>A0A0N7L7E5_PLAHL</name>
<dbReference type="GeneID" id="59052807"/>
<reference evidence="2" key="1">
    <citation type="submission" date="2014-09" db="EMBL/GenBank/DDBJ databases">
        <authorList>
            <person name="Sharma Rahul"/>
            <person name="Thines Marco"/>
        </authorList>
    </citation>
    <scope>NUCLEOTIDE SEQUENCE [LARGE SCALE GENOMIC DNA]</scope>
</reference>
<sequence length="69" mass="7745">MNRYDLSSLIQQEAKALHGAYIVAASKAFGMAYAFKVVGEFDEYFQNSKNAEANVAIIPWNSQSRRILT</sequence>
<dbReference type="RefSeq" id="XP_036263390.1">
    <property type="nucleotide sequence ID" value="XM_036407135.1"/>
</dbReference>